<reference evidence="1 2" key="1">
    <citation type="submission" date="2009-07" db="EMBL/GenBank/DDBJ databases">
        <authorList>
            <person name="Madupu R."/>
            <person name="Sebastian Y."/>
            <person name="Durkin A.S."/>
            <person name="Torralba M."/>
            <person name="Methe B."/>
            <person name="Sutton G.G."/>
            <person name="Strausberg R.L."/>
            <person name="Nelson K.E."/>
        </authorList>
    </citation>
    <scope>NUCLEOTIDE SEQUENCE [LARGE SCALE GENOMIC DNA]</scope>
    <source>
        <strain evidence="1 2">RM3268</strain>
    </source>
</reference>
<name>C8PLQ3_9BACT</name>
<evidence type="ECO:0000313" key="2">
    <source>
        <dbReference type="Proteomes" id="UP000005709"/>
    </source>
</evidence>
<comment type="caution">
    <text evidence="1">The sequence shown here is derived from an EMBL/GenBank/DDBJ whole genome shotgun (WGS) entry which is preliminary data.</text>
</comment>
<dbReference type="Proteomes" id="UP000005709">
    <property type="component" value="Unassembled WGS sequence"/>
</dbReference>
<keyword evidence="2" id="KW-1185">Reference proteome</keyword>
<evidence type="ECO:0000313" key="1">
    <source>
        <dbReference type="EMBL" id="EEV16365.1"/>
    </source>
</evidence>
<gene>
    <name evidence="1" type="ORF">CAMGR0001_2064</name>
</gene>
<dbReference type="EMBL" id="ACYG01000032">
    <property type="protein sequence ID" value="EEV16365.1"/>
    <property type="molecule type" value="Genomic_DNA"/>
</dbReference>
<organism evidence="1 2">
    <name type="scientific">Campylobacter gracilis RM3268</name>
    <dbReference type="NCBI Taxonomy" id="553220"/>
    <lineage>
        <taxon>Bacteria</taxon>
        <taxon>Pseudomonadati</taxon>
        <taxon>Campylobacterota</taxon>
        <taxon>Epsilonproteobacteria</taxon>
        <taxon>Campylobacterales</taxon>
        <taxon>Campylobacteraceae</taxon>
        <taxon>Campylobacter</taxon>
    </lineage>
</organism>
<sequence>MALEQSKSNGQNSIASLAAIRERPWRLSKIALGILCLDRSIQRPQSAFGATVLTRAATCVRPRQRRRSVAASDHAAEF</sequence>
<accession>C8PLQ3</accession>
<protein>
    <submittedName>
        <fullName evidence="1">Uncharacterized protein</fullName>
    </submittedName>
</protein>
<proteinExistence type="predicted"/>
<dbReference type="AlphaFoldDB" id="C8PLQ3"/>